<dbReference type="EMBL" id="AP027142">
    <property type="protein sequence ID" value="BDV35854.1"/>
    <property type="molecule type" value="Genomic_DNA"/>
</dbReference>
<feature type="domain" description="Extensin-like C-terminal" evidence="2">
    <location>
        <begin position="37"/>
        <end position="217"/>
    </location>
</feature>
<evidence type="ECO:0000313" key="4">
    <source>
        <dbReference type="Proteomes" id="UP001317629"/>
    </source>
</evidence>
<dbReference type="Pfam" id="PF06904">
    <property type="entry name" value="Extensin-like_C"/>
    <property type="match status" value="1"/>
</dbReference>
<evidence type="ECO:0000259" key="2">
    <source>
        <dbReference type="Pfam" id="PF06904"/>
    </source>
</evidence>
<reference evidence="3 4" key="1">
    <citation type="journal article" date="2023" name="Int. J. Syst. Evol. Microbiol.">
        <title>Methylocystis iwaonis sp. nov., a type II methane-oxidizing bacterium from surface soil of a rice paddy field in Japan, and emended description of the genus Methylocystis (ex Whittenbury et al. 1970) Bowman et al. 1993.</title>
        <authorList>
            <person name="Kaise H."/>
            <person name="Sawadogo J.B."/>
            <person name="Alam M.S."/>
            <person name="Ueno C."/>
            <person name="Dianou D."/>
            <person name="Shinjo R."/>
            <person name="Asakawa S."/>
        </authorList>
    </citation>
    <scope>NUCLEOTIDE SEQUENCE [LARGE SCALE GENOMIC DNA]</scope>
    <source>
        <strain evidence="3 4">SS37A-Re</strain>
    </source>
</reference>
<organism evidence="3 4">
    <name type="scientific">Methylocystis iwaonis</name>
    <dbReference type="NCBI Taxonomy" id="2885079"/>
    <lineage>
        <taxon>Bacteria</taxon>
        <taxon>Pseudomonadati</taxon>
        <taxon>Pseudomonadota</taxon>
        <taxon>Alphaproteobacteria</taxon>
        <taxon>Hyphomicrobiales</taxon>
        <taxon>Methylocystaceae</taxon>
        <taxon>Methylocystis</taxon>
    </lineage>
</organism>
<accession>A0ABM8ECW8</accession>
<feature type="region of interest" description="Disordered" evidence="1">
    <location>
        <begin position="239"/>
        <end position="292"/>
    </location>
</feature>
<gene>
    <name evidence="3" type="ORF">SS37A_33830</name>
</gene>
<sequence>MLRRATLLLLLVAATLGGCSGPFRPQRPAWRTHAENACIAQRRVQPTEFIALANELEGPGICGLTKPFKVTALQGGAVSFNSTATLDCPMVAELESWVADTVQPAAQARFGQRVVRIDSMGSYACRGMNNQSGAQLSEHSFGNALDIGGFVLEDGRKITLVSDWWRGEEQTRAFLMDVHRGSCAHFSTVLSPGSNAFHYNHIHVDLAQHGRSRTICKPAPEETLPPPDQSPLVAMRNARPMAGEETDNDTTGRPPAAAFDGGDSLGPINAPDTPLPPRRYDPDDLTSTIRRR</sequence>
<keyword evidence="4" id="KW-1185">Reference proteome</keyword>
<name>A0ABM8ECW8_9HYPH</name>
<protein>
    <recommendedName>
        <fullName evidence="2">Extensin-like C-terminal domain-containing protein</fullName>
    </recommendedName>
</protein>
<dbReference type="PROSITE" id="PS51257">
    <property type="entry name" value="PROKAR_LIPOPROTEIN"/>
    <property type="match status" value="1"/>
</dbReference>
<evidence type="ECO:0000256" key="1">
    <source>
        <dbReference type="SAM" id="MobiDB-lite"/>
    </source>
</evidence>
<evidence type="ECO:0000313" key="3">
    <source>
        <dbReference type="EMBL" id="BDV35854.1"/>
    </source>
</evidence>
<dbReference type="InterPro" id="IPR009683">
    <property type="entry name" value="Extensin-like_C"/>
</dbReference>
<dbReference type="Proteomes" id="UP001317629">
    <property type="component" value="Chromosome"/>
</dbReference>
<proteinExistence type="predicted"/>
<dbReference type="RefSeq" id="WP_281929359.1">
    <property type="nucleotide sequence ID" value="NZ_AP027142.1"/>
</dbReference>